<gene>
    <name evidence="1" type="ORF">VL20_4968</name>
</gene>
<dbReference type="PATRIC" id="fig|1638788.3.peg.5012"/>
<dbReference type="KEGG" id="mpk:VL20_4968"/>
<dbReference type="Proteomes" id="UP000068167">
    <property type="component" value="Chromosome"/>
</dbReference>
<evidence type="ECO:0000313" key="2">
    <source>
        <dbReference type="Proteomes" id="UP000068167"/>
    </source>
</evidence>
<sequence length="66" mass="7334">MSAMGVSTDRVGYVFVEINAEMSEGKVLGFLEKINKTKLSFLTLLSLDDLPAYLEKISPPQLRSQI</sequence>
<accession>A0A0K1S722</accession>
<proteinExistence type="predicted"/>
<evidence type="ECO:0000313" key="1">
    <source>
        <dbReference type="EMBL" id="AKV69845.1"/>
    </source>
</evidence>
<organism evidence="1 2">
    <name type="scientific">Microcystis panniformis FACHB-1757</name>
    <dbReference type="NCBI Taxonomy" id="1638788"/>
    <lineage>
        <taxon>Bacteria</taxon>
        <taxon>Bacillati</taxon>
        <taxon>Cyanobacteriota</taxon>
        <taxon>Cyanophyceae</taxon>
        <taxon>Oscillatoriophycideae</taxon>
        <taxon>Chroococcales</taxon>
        <taxon>Microcystaceae</taxon>
        <taxon>Microcystis</taxon>
    </lineage>
</organism>
<keyword evidence="2" id="KW-1185">Reference proteome</keyword>
<reference evidence="1 2" key="1">
    <citation type="journal article" date="2016" name="Stand. Genomic Sci.">
        <title>Complete genome sequence and genomic characterization of Microcystis panniformis FACHB 1757 by third-generation sequencing.</title>
        <authorList>
            <person name="Zhang J.Y."/>
            <person name="Guan R."/>
            <person name="Zhang H.J."/>
            <person name="Li H."/>
            <person name="Xiao P."/>
            <person name="Yu G.L."/>
            <person name="Du L."/>
            <person name="Cao D.M."/>
            <person name="Zhu B.C."/>
            <person name="Li R.H."/>
            <person name="Lu Z.H."/>
        </authorList>
    </citation>
    <scope>NUCLEOTIDE SEQUENCE [LARGE SCALE GENOMIC DNA]</scope>
    <source>
        <strain evidence="1 2">FACHB-1757</strain>
    </source>
</reference>
<dbReference type="EMBL" id="CP011339">
    <property type="protein sequence ID" value="AKV69845.1"/>
    <property type="molecule type" value="Genomic_DNA"/>
</dbReference>
<protein>
    <submittedName>
        <fullName evidence="1">Uncharacterized protein</fullName>
    </submittedName>
</protein>
<name>A0A0K1S722_9CHRO</name>
<dbReference type="AlphaFoldDB" id="A0A0K1S722"/>
<dbReference type="RefSeq" id="WP_002790520.1">
    <property type="nucleotide sequence ID" value="NZ_CP011339.1"/>
</dbReference>